<dbReference type="Pfam" id="PF02237">
    <property type="entry name" value="BPL_C"/>
    <property type="match status" value="1"/>
</dbReference>
<dbReference type="InterPro" id="IPR045864">
    <property type="entry name" value="aa-tRNA-synth_II/BPL/LPL"/>
</dbReference>
<dbReference type="PANTHER" id="PTHR12835:SF5">
    <property type="entry name" value="BIOTIN--PROTEIN LIGASE"/>
    <property type="match status" value="1"/>
</dbReference>
<dbReference type="InterPro" id="IPR004408">
    <property type="entry name" value="Biotin_CoA_COase_ligase"/>
</dbReference>
<dbReference type="InterPro" id="IPR004143">
    <property type="entry name" value="BPL_LPL_catalytic"/>
</dbReference>
<dbReference type="InterPro" id="IPR003142">
    <property type="entry name" value="BPL_C"/>
</dbReference>
<proteinExistence type="predicted"/>
<dbReference type="PANTHER" id="PTHR12835">
    <property type="entry name" value="BIOTIN PROTEIN LIGASE"/>
    <property type="match status" value="1"/>
</dbReference>
<evidence type="ECO:0000256" key="2">
    <source>
        <dbReference type="ARBA" id="ARBA00023267"/>
    </source>
</evidence>
<accession>A0A6L5YYL2</accession>
<comment type="caution">
    <text evidence="6">The sequence shown here is derived from an EMBL/GenBank/DDBJ whole genome shotgun (WGS) entry which is preliminary data.</text>
</comment>
<dbReference type="EMBL" id="WIND01000002">
    <property type="protein sequence ID" value="MSU88935.1"/>
    <property type="molecule type" value="Genomic_DNA"/>
</dbReference>
<dbReference type="PROSITE" id="PS51733">
    <property type="entry name" value="BPL_LPL_CATALYTIC"/>
    <property type="match status" value="1"/>
</dbReference>
<evidence type="ECO:0000313" key="6">
    <source>
        <dbReference type="EMBL" id="MSU88935.1"/>
    </source>
</evidence>
<organism evidence="6 7">
    <name type="scientific">Halovulum marinum</name>
    <dbReference type="NCBI Taxonomy" id="2662447"/>
    <lineage>
        <taxon>Bacteria</taxon>
        <taxon>Pseudomonadati</taxon>
        <taxon>Pseudomonadota</taxon>
        <taxon>Alphaproteobacteria</taxon>
        <taxon>Rhodobacterales</taxon>
        <taxon>Paracoccaceae</taxon>
        <taxon>Halovulum</taxon>
    </lineage>
</organism>
<dbReference type="RefSeq" id="WP_325063103.1">
    <property type="nucleotide sequence ID" value="NZ_WIND01000002.1"/>
</dbReference>
<dbReference type="GO" id="GO:0005737">
    <property type="term" value="C:cytoplasm"/>
    <property type="evidence" value="ECO:0007669"/>
    <property type="project" value="TreeGrafter"/>
</dbReference>
<dbReference type="Gene3D" id="3.30.930.10">
    <property type="entry name" value="Bira Bifunctional Protein, Domain 2"/>
    <property type="match status" value="1"/>
</dbReference>
<keyword evidence="7" id="KW-1185">Reference proteome</keyword>
<comment type="catalytic activity">
    <reaction evidence="4">
        <text>biotin + L-lysyl-[protein] + ATP = N(6)-biotinyl-L-lysyl-[protein] + AMP + diphosphate + H(+)</text>
        <dbReference type="Rhea" id="RHEA:11756"/>
        <dbReference type="Rhea" id="RHEA-COMP:9752"/>
        <dbReference type="Rhea" id="RHEA-COMP:10505"/>
        <dbReference type="ChEBI" id="CHEBI:15378"/>
        <dbReference type="ChEBI" id="CHEBI:29969"/>
        <dbReference type="ChEBI" id="CHEBI:30616"/>
        <dbReference type="ChEBI" id="CHEBI:33019"/>
        <dbReference type="ChEBI" id="CHEBI:57586"/>
        <dbReference type="ChEBI" id="CHEBI:83144"/>
        <dbReference type="ChEBI" id="CHEBI:456215"/>
        <dbReference type="EC" id="6.3.4.15"/>
    </reaction>
</comment>
<dbReference type="Pfam" id="PF03099">
    <property type="entry name" value="BPL_LplA_LipB"/>
    <property type="match status" value="1"/>
</dbReference>
<dbReference type="NCBIfam" id="TIGR00121">
    <property type="entry name" value="birA_ligase"/>
    <property type="match status" value="1"/>
</dbReference>
<gene>
    <name evidence="6" type="ORF">GE300_04765</name>
</gene>
<dbReference type="Gene3D" id="2.30.30.100">
    <property type="match status" value="1"/>
</dbReference>
<reference evidence="6 7" key="1">
    <citation type="submission" date="2019-10" db="EMBL/GenBank/DDBJ databases">
        <title>Cognatihalovulum marinum gen. nov. sp. nov., a new member of the family Rhodobacteraceae isolated from deep seawater of the Northwest Indian Ocean.</title>
        <authorList>
            <person name="Ruan C."/>
            <person name="Wang J."/>
            <person name="Zheng X."/>
            <person name="Song L."/>
            <person name="Zhu Y."/>
            <person name="Huang Y."/>
            <person name="Lu Z."/>
            <person name="Du W."/>
            <person name="Huang L."/>
            <person name="Dai X."/>
        </authorList>
    </citation>
    <scope>NUCLEOTIDE SEQUENCE [LARGE SCALE GENOMIC DNA]</scope>
    <source>
        <strain evidence="6 7">2CG4</strain>
    </source>
</reference>
<dbReference type="SUPFAM" id="SSF55681">
    <property type="entry name" value="Class II aaRS and biotin synthetases"/>
    <property type="match status" value="1"/>
</dbReference>
<sequence>MLARTDSTNAEALRRLAAGEAAPFWVLADRQTAGRGRRGRPWVSPAGNFYGSVALRPGGDAGQAALRSFTAALALAETLDGLGLDPARLALKWPNDVLLDGRKLAGILLEGTSQRGALALVVGIGVNLASAPPPGAVEPGAVPPVALAEAGLRLTPDAFLDALAPRFAALEAEFAARGFEPIRAAWLARAARLGQQITARLPGRQITGRFETVDETGAVVLDTPAGRQHLPAADIHF</sequence>
<keyword evidence="2" id="KW-0092">Biotin</keyword>
<keyword evidence="1 6" id="KW-0436">Ligase</keyword>
<feature type="domain" description="BPL/LPL catalytic" evidence="5">
    <location>
        <begin position="1"/>
        <end position="175"/>
    </location>
</feature>
<dbReference type="Proteomes" id="UP000474957">
    <property type="component" value="Unassembled WGS sequence"/>
</dbReference>
<dbReference type="GO" id="GO:0004077">
    <property type="term" value="F:biotin--[biotin carboxyl-carrier protein] ligase activity"/>
    <property type="evidence" value="ECO:0007669"/>
    <property type="project" value="UniProtKB-EC"/>
</dbReference>
<evidence type="ECO:0000256" key="3">
    <source>
        <dbReference type="ARBA" id="ARBA00024227"/>
    </source>
</evidence>
<protein>
    <recommendedName>
        <fullName evidence="3">biotin--[biotin carboxyl-carrier protein] ligase</fullName>
        <ecNumber evidence="3">6.3.4.15</ecNumber>
    </recommendedName>
</protein>
<dbReference type="AlphaFoldDB" id="A0A6L5YYL2"/>
<evidence type="ECO:0000256" key="4">
    <source>
        <dbReference type="ARBA" id="ARBA00047846"/>
    </source>
</evidence>
<dbReference type="CDD" id="cd16442">
    <property type="entry name" value="BPL"/>
    <property type="match status" value="1"/>
</dbReference>
<evidence type="ECO:0000256" key="1">
    <source>
        <dbReference type="ARBA" id="ARBA00022598"/>
    </source>
</evidence>
<evidence type="ECO:0000313" key="7">
    <source>
        <dbReference type="Proteomes" id="UP000474957"/>
    </source>
</evidence>
<evidence type="ECO:0000259" key="5">
    <source>
        <dbReference type="PROSITE" id="PS51733"/>
    </source>
</evidence>
<name>A0A6L5YYL2_9RHOB</name>
<dbReference type="EC" id="6.3.4.15" evidence="3"/>